<dbReference type="AlphaFoldDB" id="A0A9W7XB28"/>
<feature type="compositionally biased region" description="Basic and acidic residues" evidence="1">
    <location>
        <begin position="71"/>
        <end position="81"/>
    </location>
</feature>
<reference evidence="2 3" key="1">
    <citation type="submission" date="2022-10" db="EMBL/GenBank/DDBJ databases">
        <title>WGS assembly of Paspalum vaginatum 540-79.</title>
        <authorList>
            <person name="Sun G."/>
            <person name="Wase N."/>
            <person name="Shu S."/>
            <person name="Jenkins J."/>
            <person name="Zhou B."/>
            <person name="Torres-Rodriguez J."/>
            <person name="Chen C."/>
            <person name="Sandor L."/>
            <person name="Plott C."/>
            <person name="Yoshinga Y."/>
            <person name="Daum C."/>
            <person name="Qi P."/>
            <person name="Barry K."/>
            <person name="Lipzen A."/>
            <person name="Berry L."/>
            <person name="Pedersen C."/>
            <person name="Gottilla T."/>
            <person name="Foltz A."/>
            <person name="Yu H."/>
            <person name="O'Malley R."/>
            <person name="Zhang C."/>
            <person name="Devos K."/>
            <person name="Sigmon B."/>
            <person name="Yu B."/>
            <person name="Obata T."/>
            <person name="Schmutz J."/>
            <person name="Schnable J."/>
        </authorList>
    </citation>
    <scope>NUCLEOTIDE SEQUENCE [LARGE SCALE GENOMIC DNA]</scope>
    <source>
        <strain evidence="3">cv. 540-79</strain>
    </source>
</reference>
<evidence type="ECO:0000256" key="1">
    <source>
        <dbReference type="SAM" id="MobiDB-lite"/>
    </source>
</evidence>
<protein>
    <submittedName>
        <fullName evidence="2">Uncharacterized protein</fullName>
    </submittedName>
</protein>
<organism evidence="2 3">
    <name type="scientific">Paspalum vaginatum</name>
    <name type="common">seashore paspalum</name>
    <dbReference type="NCBI Taxonomy" id="158149"/>
    <lineage>
        <taxon>Eukaryota</taxon>
        <taxon>Viridiplantae</taxon>
        <taxon>Streptophyta</taxon>
        <taxon>Embryophyta</taxon>
        <taxon>Tracheophyta</taxon>
        <taxon>Spermatophyta</taxon>
        <taxon>Magnoliopsida</taxon>
        <taxon>Liliopsida</taxon>
        <taxon>Poales</taxon>
        <taxon>Poaceae</taxon>
        <taxon>PACMAD clade</taxon>
        <taxon>Panicoideae</taxon>
        <taxon>Andropogonodae</taxon>
        <taxon>Paspaleae</taxon>
        <taxon>Paspalinae</taxon>
        <taxon>Paspalum</taxon>
    </lineage>
</organism>
<proteinExistence type="predicted"/>
<evidence type="ECO:0000313" key="2">
    <source>
        <dbReference type="EMBL" id="KAJ1255845.1"/>
    </source>
</evidence>
<name>A0A9W7XB28_9POAL</name>
<accession>A0A9W7XB28</accession>
<dbReference type="Proteomes" id="UP001164776">
    <property type="component" value="Unassembled WGS sequence"/>
</dbReference>
<feature type="region of interest" description="Disordered" evidence="1">
    <location>
        <begin position="55"/>
        <end position="81"/>
    </location>
</feature>
<feature type="compositionally biased region" description="Basic residues" evidence="1">
    <location>
        <begin position="55"/>
        <end position="66"/>
    </location>
</feature>
<gene>
    <name evidence="2" type="ORF">BS78_K149900</name>
</gene>
<evidence type="ECO:0000313" key="3">
    <source>
        <dbReference type="Proteomes" id="UP001164776"/>
    </source>
</evidence>
<dbReference type="EMBL" id="MU629629">
    <property type="protein sequence ID" value="KAJ1255845.1"/>
    <property type="molecule type" value="Genomic_DNA"/>
</dbReference>
<comment type="caution">
    <text evidence="2">The sequence shown here is derived from an EMBL/GenBank/DDBJ whole genome shotgun (WGS) entry which is preliminary data.</text>
</comment>
<keyword evidence="3" id="KW-1185">Reference proteome</keyword>
<sequence>MVRGGRDLRRRAMQTQAVERQKHLPRGDRVAALLGLGAASYLRRLAFPAASVRLGKAKRRRRRHHASYSTSRRESVGRQEC</sequence>
<feature type="region of interest" description="Disordered" evidence="1">
    <location>
        <begin position="1"/>
        <end position="23"/>
    </location>
</feature>